<evidence type="ECO:0008006" key="5">
    <source>
        <dbReference type="Google" id="ProtNLM"/>
    </source>
</evidence>
<keyword evidence="1" id="KW-0472">Membrane</keyword>
<name>A0A1W9S0U5_9BACT</name>
<dbReference type="EMBL" id="NATQ01000078">
    <property type="protein sequence ID" value="OQX90272.1"/>
    <property type="molecule type" value="Genomic_DNA"/>
</dbReference>
<sequence length="229" mass="26304">MRMISVLLILTICCLIFPVKSHANPIPAEREFPKFLWIPIAIGGAVVTTGLLYRYIGQENQLDVVSFKSEDIMIHLESGGAMIEGLYTFENTGEESRKQVLVYPFKVNDDIGFPVNLSVLCNGKELEYRWKGEKEIEFEVGIPANSTIEVEVTFYQPCMGNDYTYILETTKSWGEPIERARFTIYAYDGIYNLSTPYPFIESVSTDGCRLYTYEAYNFMPDRDLDIEWQ</sequence>
<dbReference type="Proteomes" id="UP000192611">
    <property type="component" value="Unassembled WGS sequence"/>
</dbReference>
<feature type="transmembrane region" description="Helical" evidence="1">
    <location>
        <begin position="33"/>
        <end position="53"/>
    </location>
</feature>
<evidence type="ECO:0000313" key="4">
    <source>
        <dbReference type="Proteomes" id="UP000192611"/>
    </source>
</evidence>
<feature type="chain" id="PRO_5013298159" description="Intracellular proteinase inhibitor BsuPI domain-containing protein" evidence="2">
    <location>
        <begin position="24"/>
        <end position="229"/>
    </location>
</feature>
<feature type="signal peptide" evidence="2">
    <location>
        <begin position="1"/>
        <end position="23"/>
    </location>
</feature>
<gene>
    <name evidence="3" type="ORF">B6D57_04015</name>
</gene>
<accession>A0A1W9S0U5</accession>
<reference evidence="4" key="1">
    <citation type="submission" date="2017-03" db="EMBL/GenBank/DDBJ databases">
        <title>Novel pathways for hydrocarbon cycling and metabolic interdependencies in hydrothermal sediment communities.</title>
        <authorList>
            <person name="Dombrowski N."/>
            <person name="Seitz K."/>
            <person name="Teske A."/>
            <person name="Baker B."/>
        </authorList>
    </citation>
    <scope>NUCLEOTIDE SEQUENCE [LARGE SCALE GENOMIC DNA]</scope>
</reference>
<organism evidence="3 4">
    <name type="scientific">Candidatus Coatesbacteria bacterium 4484_99</name>
    <dbReference type="NCBI Taxonomy" id="1970774"/>
    <lineage>
        <taxon>Bacteria</taxon>
        <taxon>Candidatus Coatesiibacteriota</taxon>
    </lineage>
</organism>
<evidence type="ECO:0000313" key="3">
    <source>
        <dbReference type="EMBL" id="OQX90272.1"/>
    </source>
</evidence>
<evidence type="ECO:0000256" key="1">
    <source>
        <dbReference type="SAM" id="Phobius"/>
    </source>
</evidence>
<keyword evidence="1" id="KW-1133">Transmembrane helix</keyword>
<proteinExistence type="predicted"/>
<evidence type="ECO:0000256" key="2">
    <source>
        <dbReference type="SAM" id="SignalP"/>
    </source>
</evidence>
<protein>
    <recommendedName>
        <fullName evidence="5">Intracellular proteinase inhibitor BsuPI domain-containing protein</fullName>
    </recommendedName>
</protein>
<dbReference type="Gene3D" id="2.60.40.3680">
    <property type="match status" value="1"/>
</dbReference>
<dbReference type="AlphaFoldDB" id="A0A1W9S0U5"/>
<keyword evidence="1" id="KW-0812">Transmembrane</keyword>
<keyword evidence="2" id="KW-0732">Signal</keyword>
<comment type="caution">
    <text evidence="3">The sequence shown here is derived from an EMBL/GenBank/DDBJ whole genome shotgun (WGS) entry which is preliminary data.</text>
</comment>